<dbReference type="EMBL" id="FZMP01000094">
    <property type="protein sequence ID" value="SNQ60475.1"/>
    <property type="molecule type" value="Genomic_DNA"/>
</dbReference>
<dbReference type="InterPro" id="IPR015947">
    <property type="entry name" value="PUA-like_sf"/>
</dbReference>
<dbReference type="RefSeq" id="WP_096204839.1">
    <property type="nucleotide sequence ID" value="NZ_FZMP01000094.1"/>
</dbReference>
<sequence>MTITKIHLKRVRTIADYQFGKGAGAALFPDNAEFQLSTTGRVRQILIDNMRIATVRAQDGMLTLGITGARALHEFARFPGHRVVVNSEAVPFVAKGRNAFARHVQSVDPDIRDGQEVLVVDENDKLLATGKAVLCSVEMLAFKKGMAVDVRSGMGTDSRLDKEKNYLEGR</sequence>
<dbReference type="GO" id="GO:0003723">
    <property type="term" value="F:RNA binding"/>
    <property type="evidence" value="ECO:0007669"/>
    <property type="project" value="InterPro"/>
</dbReference>
<dbReference type="CDD" id="cd21149">
    <property type="entry name" value="PUA_archaeosine_TGT"/>
    <property type="match status" value="1"/>
</dbReference>
<dbReference type="STRING" id="1392998.ANME2D_00330"/>
<dbReference type="InterPro" id="IPR036974">
    <property type="entry name" value="PUA_sf"/>
</dbReference>
<reference evidence="3" key="1">
    <citation type="submission" date="2017-06" db="EMBL/GenBank/DDBJ databases">
        <authorList>
            <person name="Cremers G."/>
        </authorList>
    </citation>
    <scope>NUCLEOTIDE SEQUENCE [LARGE SCALE GENOMIC DNA]</scope>
</reference>
<keyword evidence="3" id="KW-1185">Reference proteome</keyword>
<dbReference type="Pfam" id="PF14810">
    <property type="entry name" value="TGT_C2"/>
    <property type="match status" value="1"/>
</dbReference>
<dbReference type="NCBIfam" id="TIGR00451">
    <property type="entry name" value="unchar_dom_2"/>
    <property type="match status" value="1"/>
</dbReference>
<dbReference type="Gene3D" id="3.10.450.90">
    <property type="entry name" value="ArcTGT, C2 domain"/>
    <property type="match status" value="1"/>
</dbReference>
<evidence type="ECO:0000259" key="1">
    <source>
        <dbReference type="SMART" id="SM00359"/>
    </source>
</evidence>
<dbReference type="SMART" id="SM00359">
    <property type="entry name" value="PUA"/>
    <property type="match status" value="1"/>
</dbReference>
<evidence type="ECO:0000313" key="2">
    <source>
        <dbReference type="EMBL" id="SNQ60475.1"/>
    </source>
</evidence>
<gene>
    <name evidence="2" type="ORF">MNV_1830002</name>
</gene>
<dbReference type="InterPro" id="IPR004521">
    <property type="entry name" value="Uncharacterised_CHP00451"/>
</dbReference>
<evidence type="ECO:0000313" key="3">
    <source>
        <dbReference type="Proteomes" id="UP000218615"/>
    </source>
</evidence>
<dbReference type="Pfam" id="PF01472">
    <property type="entry name" value="PUA"/>
    <property type="match status" value="1"/>
</dbReference>
<proteinExistence type="predicted"/>
<dbReference type="SUPFAM" id="SSF88802">
    <property type="entry name" value="Pre-PUA domain"/>
    <property type="match status" value="1"/>
</dbReference>
<dbReference type="Gene3D" id="2.30.130.10">
    <property type="entry name" value="PUA domain"/>
    <property type="match status" value="1"/>
</dbReference>
<dbReference type="SUPFAM" id="SSF88697">
    <property type="entry name" value="PUA domain-like"/>
    <property type="match status" value="1"/>
</dbReference>
<dbReference type="InterPro" id="IPR038250">
    <property type="entry name" value="TGT_C2_sf"/>
</dbReference>
<dbReference type="AlphaFoldDB" id="A0A284VMH4"/>
<protein>
    <submittedName>
        <fullName evidence="2">Prefoldin molecular chaperone</fullName>
    </submittedName>
</protein>
<name>A0A284VMH4_9EURY</name>
<dbReference type="PROSITE" id="PS50890">
    <property type="entry name" value="PUA"/>
    <property type="match status" value="1"/>
</dbReference>
<dbReference type="Proteomes" id="UP000218615">
    <property type="component" value="Unassembled WGS sequence"/>
</dbReference>
<dbReference type="InterPro" id="IPR029402">
    <property type="entry name" value="TGT_C2"/>
</dbReference>
<dbReference type="OrthoDB" id="7576at2157"/>
<dbReference type="InterPro" id="IPR002478">
    <property type="entry name" value="PUA"/>
</dbReference>
<organism evidence="2 3">
    <name type="scientific">Candidatus Methanoperedens nitratireducens</name>
    <dbReference type="NCBI Taxonomy" id="1392998"/>
    <lineage>
        <taxon>Archaea</taxon>
        <taxon>Methanobacteriati</taxon>
        <taxon>Methanobacteriota</taxon>
        <taxon>Stenosarchaea group</taxon>
        <taxon>Methanomicrobia</taxon>
        <taxon>Methanosarcinales</taxon>
        <taxon>ANME-2 cluster</taxon>
        <taxon>Candidatus Methanoperedentaceae</taxon>
        <taxon>Candidatus Methanoperedens</taxon>
    </lineage>
</organism>
<feature type="domain" description="PUA" evidence="1">
    <location>
        <begin position="81"/>
        <end position="155"/>
    </location>
</feature>
<accession>A0A284VMH4</accession>